<organism evidence="2 3">
    <name type="scientific">Xanthomonas boreopolis</name>
    <dbReference type="NCBI Taxonomy" id="86183"/>
    <lineage>
        <taxon>Bacteria</taxon>
        <taxon>Pseudomonadati</taxon>
        <taxon>Pseudomonadota</taxon>
        <taxon>Gammaproteobacteria</taxon>
        <taxon>Lysobacterales</taxon>
        <taxon>Lysobacteraceae</taxon>
        <taxon>Xanthomonas</taxon>
    </lineage>
</organism>
<feature type="region of interest" description="Disordered" evidence="1">
    <location>
        <begin position="1"/>
        <end position="24"/>
    </location>
</feature>
<keyword evidence="3" id="KW-1185">Reference proteome</keyword>
<proteinExistence type="predicted"/>
<evidence type="ECO:0000256" key="1">
    <source>
        <dbReference type="SAM" id="MobiDB-lite"/>
    </source>
</evidence>
<reference evidence="2" key="1">
    <citation type="journal article" date="2014" name="Int. J. Syst. Evol. Microbiol.">
        <title>Complete genome sequence of Corynebacterium casei LMG S-19264T (=DSM 44701T), isolated from a smear-ripened cheese.</title>
        <authorList>
            <consortium name="US DOE Joint Genome Institute (JGI-PGF)"/>
            <person name="Walter F."/>
            <person name="Albersmeier A."/>
            <person name="Kalinowski J."/>
            <person name="Ruckert C."/>
        </authorList>
    </citation>
    <scope>NUCLEOTIDE SEQUENCE</scope>
    <source>
        <strain evidence="2">JCM 13306</strain>
    </source>
</reference>
<dbReference type="AlphaFoldDB" id="A0A919KI68"/>
<feature type="region of interest" description="Disordered" evidence="1">
    <location>
        <begin position="76"/>
        <end position="115"/>
    </location>
</feature>
<gene>
    <name evidence="2" type="ORF">GCM10009090_19430</name>
</gene>
<comment type="caution">
    <text evidence="2">The sequence shown here is derived from an EMBL/GenBank/DDBJ whole genome shotgun (WGS) entry which is preliminary data.</text>
</comment>
<dbReference type="Proteomes" id="UP000623958">
    <property type="component" value="Unassembled WGS sequence"/>
</dbReference>
<evidence type="ECO:0000313" key="2">
    <source>
        <dbReference type="EMBL" id="GHH53704.1"/>
    </source>
</evidence>
<protein>
    <submittedName>
        <fullName evidence="2">Uncharacterized protein</fullName>
    </submittedName>
</protein>
<reference evidence="2" key="2">
    <citation type="submission" date="2020-09" db="EMBL/GenBank/DDBJ databases">
        <authorList>
            <person name="Sun Q."/>
            <person name="Ohkuma M."/>
        </authorList>
    </citation>
    <scope>NUCLEOTIDE SEQUENCE</scope>
    <source>
        <strain evidence="2">JCM 13306</strain>
    </source>
</reference>
<dbReference type="EMBL" id="BNBA01000013">
    <property type="protein sequence ID" value="GHH53704.1"/>
    <property type="molecule type" value="Genomic_DNA"/>
</dbReference>
<sequence>MREHARLAGSGARQHQIVPGRSGNGLALGGVQVIEQMRDIHPRILREAGPGTRRSGKPTQERVLWEGLQPRQGFTEKAEWGLGTRIPEERQASSGSGVVVEGLQSRQGLPATCRD</sequence>
<name>A0A919KI68_9XANT</name>
<accession>A0A919KI68</accession>
<evidence type="ECO:0000313" key="3">
    <source>
        <dbReference type="Proteomes" id="UP000623958"/>
    </source>
</evidence>